<dbReference type="PANTHER" id="PTHR43344:SF2">
    <property type="entry name" value="PHOSPHOSERINE PHOSPHATASE"/>
    <property type="match status" value="1"/>
</dbReference>
<dbReference type="SFLD" id="SFLDS00003">
    <property type="entry name" value="Haloacid_Dehalogenase"/>
    <property type="match status" value="1"/>
</dbReference>
<comment type="catalytic activity">
    <reaction evidence="12">
        <text>O-phospho-L-serine + H2O = L-serine + phosphate</text>
        <dbReference type="Rhea" id="RHEA:21208"/>
        <dbReference type="ChEBI" id="CHEBI:15377"/>
        <dbReference type="ChEBI" id="CHEBI:33384"/>
        <dbReference type="ChEBI" id="CHEBI:43474"/>
        <dbReference type="ChEBI" id="CHEBI:57524"/>
        <dbReference type="EC" id="3.1.3.3"/>
    </reaction>
</comment>
<dbReference type="Proteomes" id="UP000257039">
    <property type="component" value="Unassembled WGS sequence"/>
</dbReference>
<evidence type="ECO:0000256" key="13">
    <source>
        <dbReference type="ARBA" id="ARBA00048523"/>
    </source>
</evidence>
<evidence type="ECO:0000256" key="10">
    <source>
        <dbReference type="ARBA" id="ARBA00023299"/>
    </source>
</evidence>
<dbReference type="InterPro" id="IPR004469">
    <property type="entry name" value="PSP"/>
</dbReference>
<dbReference type="Gene3D" id="3.40.50.1000">
    <property type="entry name" value="HAD superfamily/HAD-like"/>
    <property type="match status" value="1"/>
</dbReference>
<keyword evidence="7" id="KW-0479">Metal-binding</keyword>
<keyword evidence="16" id="KW-1185">Reference proteome</keyword>
<evidence type="ECO:0000256" key="2">
    <source>
        <dbReference type="ARBA" id="ARBA00005135"/>
    </source>
</evidence>
<dbReference type="NCBIfam" id="TIGR00338">
    <property type="entry name" value="serB"/>
    <property type="match status" value="1"/>
</dbReference>
<keyword evidence="6" id="KW-0028">Amino-acid biosynthesis</keyword>
<dbReference type="SUPFAM" id="SSF56784">
    <property type="entry name" value="HAD-like"/>
    <property type="match status" value="1"/>
</dbReference>
<dbReference type="SFLD" id="SFLDG01137">
    <property type="entry name" value="C1.6.1:_Phosphoserine_Phosphat"/>
    <property type="match status" value="1"/>
</dbReference>
<dbReference type="InterPro" id="IPR045865">
    <property type="entry name" value="ACT-like_dom_sf"/>
</dbReference>
<keyword evidence="10" id="KW-0718">Serine biosynthesis</keyword>
<dbReference type="Pfam" id="PF12710">
    <property type="entry name" value="HAD"/>
    <property type="match status" value="1"/>
</dbReference>
<dbReference type="SFLD" id="SFLDG01136">
    <property type="entry name" value="C1.6:_Phosphoserine_Phosphatas"/>
    <property type="match status" value="1"/>
</dbReference>
<dbReference type="NCBIfam" id="TIGR01488">
    <property type="entry name" value="HAD-SF-IB"/>
    <property type="match status" value="1"/>
</dbReference>
<dbReference type="AlphaFoldDB" id="A0A4P9VJ35"/>
<dbReference type="GO" id="GO:0036424">
    <property type="term" value="F:L-phosphoserine phosphatase activity"/>
    <property type="evidence" value="ECO:0007669"/>
    <property type="project" value="InterPro"/>
</dbReference>
<dbReference type="GO" id="GO:0005737">
    <property type="term" value="C:cytoplasm"/>
    <property type="evidence" value="ECO:0007669"/>
    <property type="project" value="TreeGrafter"/>
</dbReference>
<comment type="similarity">
    <text evidence="3">Belongs to the HAD-like hydrolase superfamily. SerB family.</text>
</comment>
<comment type="catalytic activity">
    <reaction evidence="13">
        <text>O-phospho-D-serine + H2O = D-serine + phosphate</text>
        <dbReference type="Rhea" id="RHEA:24873"/>
        <dbReference type="ChEBI" id="CHEBI:15377"/>
        <dbReference type="ChEBI" id="CHEBI:35247"/>
        <dbReference type="ChEBI" id="CHEBI:43474"/>
        <dbReference type="ChEBI" id="CHEBI:58680"/>
        <dbReference type="EC" id="3.1.3.3"/>
    </reaction>
</comment>
<keyword evidence="9" id="KW-0460">Magnesium</keyword>
<evidence type="ECO:0000256" key="14">
    <source>
        <dbReference type="PIRSR" id="PIRSR604469-1"/>
    </source>
</evidence>
<sequence length="401" mass="44406">MADIVVLNLQGKYQPTIADHFFQVLAGHQAQILDIEQSASHEHFSCSALLSLADNTDAALLFKDVVYFGHRFGINVHIEPVSQDDYQRWLIDKQHPRYIVTLLARQVTAQYLMSISRLALEHGLTIERMERLSAPVDVNTPPTVSCIELMLRGLPENLPQLRNHCLQVAQELDVDLAIQKDSVYRRSRRLVAFDMDSTLIQAEVIDELAKEAGVGAKVAAITEQAMRGELDFKESFTRRMKLLKGLDESVLAEVAERLKLTEGTAKLIPTLQKLGYKTAIISGGFTYFARFLQQKLGIDYVFANELEIVDGKLTGEVIGEIIDGQRKAALLQSLANQEHLVMDQVIAVGDGANDLPMLGVAGLGVAFRAKPVVKTAAKQSISTLGLDALLYLLGYRDQDLP</sequence>
<dbReference type="CDD" id="cd04871">
    <property type="entry name" value="ACT_PSP_2"/>
    <property type="match status" value="1"/>
</dbReference>
<dbReference type="CDD" id="cd07500">
    <property type="entry name" value="HAD_PSP"/>
    <property type="match status" value="1"/>
</dbReference>
<reference evidence="15 16" key="1">
    <citation type="submission" date="2017-04" db="EMBL/GenBank/DDBJ databases">
        <title>Draft genome sequence of Zooshikella ganghwensis VG4 isolated from Red Sea sediments.</title>
        <authorList>
            <person name="Rehman Z."/>
            <person name="Alam I."/>
            <person name="Kamau A."/>
            <person name="Bajic V."/>
            <person name="Leiknes T."/>
        </authorList>
    </citation>
    <scope>NUCLEOTIDE SEQUENCE [LARGE SCALE GENOMIC DNA]</scope>
    <source>
        <strain evidence="15 16">VG4</strain>
    </source>
</reference>
<evidence type="ECO:0000256" key="4">
    <source>
        <dbReference type="ARBA" id="ARBA00012640"/>
    </source>
</evidence>
<dbReference type="SUPFAM" id="SSF55021">
    <property type="entry name" value="ACT-like"/>
    <property type="match status" value="1"/>
</dbReference>
<evidence type="ECO:0000256" key="8">
    <source>
        <dbReference type="ARBA" id="ARBA00022801"/>
    </source>
</evidence>
<feature type="active site" description="Nucleophile" evidence="14">
    <location>
        <position position="194"/>
    </location>
</feature>
<dbReference type="EMBL" id="NDXW01000001">
    <property type="protein sequence ID" value="RDH42489.1"/>
    <property type="molecule type" value="Genomic_DNA"/>
</dbReference>
<dbReference type="GO" id="GO:0000287">
    <property type="term" value="F:magnesium ion binding"/>
    <property type="evidence" value="ECO:0007669"/>
    <property type="project" value="TreeGrafter"/>
</dbReference>
<protein>
    <recommendedName>
        <fullName evidence="5">Phosphoserine phosphatase</fullName>
        <ecNumber evidence="4">3.1.3.3</ecNumber>
    </recommendedName>
    <alternativeName>
        <fullName evidence="11">O-phosphoserine phosphohydrolase</fullName>
    </alternativeName>
</protein>
<comment type="caution">
    <text evidence="15">The sequence shown here is derived from an EMBL/GenBank/DDBJ whole genome shotgun (WGS) entry which is preliminary data.</text>
</comment>
<evidence type="ECO:0000256" key="6">
    <source>
        <dbReference type="ARBA" id="ARBA00022605"/>
    </source>
</evidence>
<dbReference type="UniPathway" id="UPA00135">
    <property type="reaction ID" value="UER00198"/>
</dbReference>
<dbReference type="InterPro" id="IPR050582">
    <property type="entry name" value="HAD-like_SerB"/>
</dbReference>
<evidence type="ECO:0000313" key="15">
    <source>
        <dbReference type="EMBL" id="RDH42489.1"/>
    </source>
</evidence>
<name>A0A4P9VJ35_9GAMM</name>
<dbReference type="InterPro" id="IPR023214">
    <property type="entry name" value="HAD_sf"/>
</dbReference>
<dbReference type="Gene3D" id="3.30.70.260">
    <property type="match status" value="1"/>
</dbReference>
<dbReference type="PANTHER" id="PTHR43344">
    <property type="entry name" value="PHOSPHOSERINE PHOSPHATASE"/>
    <property type="match status" value="1"/>
</dbReference>
<evidence type="ECO:0000256" key="1">
    <source>
        <dbReference type="ARBA" id="ARBA00001946"/>
    </source>
</evidence>
<organism evidence="15 16">
    <name type="scientific">Zooshikella ganghwensis</name>
    <dbReference type="NCBI Taxonomy" id="202772"/>
    <lineage>
        <taxon>Bacteria</taxon>
        <taxon>Pseudomonadati</taxon>
        <taxon>Pseudomonadota</taxon>
        <taxon>Gammaproteobacteria</taxon>
        <taxon>Oceanospirillales</taxon>
        <taxon>Zooshikellaceae</taxon>
        <taxon>Zooshikella</taxon>
    </lineage>
</organism>
<dbReference type="Pfam" id="PF13740">
    <property type="entry name" value="ACT_6"/>
    <property type="match status" value="1"/>
</dbReference>
<evidence type="ECO:0000313" key="16">
    <source>
        <dbReference type="Proteomes" id="UP000257039"/>
    </source>
</evidence>
<dbReference type="RefSeq" id="WP_094785989.1">
    <property type="nucleotide sequence ID" value="NZ_NDXW01000001.1"/>
</dbReference>
<keyword evidence="8 15" id="KW-0378">Hydrolase</keyword>
<dbReference type="GO" id="GO:0006564">
    <property type="term" value="P:L-serine biosynthetic process"/>
    <property type="evidence" value="ECO:0007669"/>
    <property type="project" value="UniProtKB-KW"/>
</dbReference>
<dbReference type="InterPro" id="IPR036412">
    <property type="entry name" value="HAD-like_sf"/>
</dbReference>
<evidence type="ECO:0000256" key="5">
    <source>
        <dbReference type="ARBA" id="ARBA00015196"/>
    </source>
</evidence>
<evidence type="ECO:0000256" key="12">
    <source>
        <dbReference type="ARBA" id="ARBA00048138"/>
    </source>
</evidence>
<dbReference type="EC" id="3.1.3.3" evidence="4"/>
<comment type="pathway">
    <text evidence="2">Amino-acid biosynthesis; L-serine biosynthesis; L-serine from 3-phospho-D-glycerate: step 3/3.</text>
</comment>
<proteinExistence type="inferred from homology"/>
<evidence type="ECO:0000256" key="9">
    <source>
        <dbReference type="ARBA" id="ARBA00022842"/>
    </source>
</evidence>
<evidence type="ECO:0000256" key="7">
    <source>
        <dbReference type="ARBA" id="ARBA00022723"/>
    </source>
</evidence>
<accession>A0A4P9VJ35</accession>
<evidence type="ECO:0000256" key="3">
    <source>
        <dbReference type="ARBA" id="ARBA00009184"/>
    </source>
</evidence>
<comment type="cofactor">
    <cofactor evidence="1">
        <name>Mg(2+)</name>
        <dbReference type="ChEBI" id="CHEBI:18420"/>
    </cofactor>
</comment>
<feature type="active site" description="Proton donor" evidence="14">
    <location>
        <position position="196"/>
    </location>
</feature>
<gene>
    <name evidence="15" type="primary">serB</name>
    <name evidence="15" type="ORF">B9G39_02970</name>
</gene>
<dbReference type="SFLD" id="SFLDF00029">
    <property type="entry name" value="phosphoserine_phosphatase"/>
    <property type="match status" value="1"/>
</dbReference>
<evidence type="ECO:0000256" key="11">
    <source>
        <dbReference type="ARBA" id="ARBA00031693"/>
    </source>
</evidence>